<organism evidence="1 2">
    <name type="scientific">Jannaschia aquimarina</name>
    <dbReference type="NCBI Taxonomy" id="935700"/>
    <lineage>
        <taxon>Bacteria</taxon>
        <taxon>Pseudomonadati</taxon>
        <taxon>Pseudomonadota</taxon>
        <taxon>Alphaproteobacteria</taxon>
        <taxon>Rhodobacterales</taxon>
        <taxon>Roseobacteraceae</taxon>
        <taxon>Jannaschia</taxon>
    </lineage>
</organism>
<name>A0A0D1D9M4_9RHOB</name>
<dbReference type="PATRIC" id="fig|935700.4.peg.1751"/>
<dbReference type="AlphaFoldDB" id="A0A0D1D9M4"/>
<dbReference type="RefSeq" id="WP_141134398.1">
    <property type="nucleotide sequence ID" value="NZ_FZPF01000017.1"/>
</dbReference>
<dbReference type="EMBL" id="JYFE01000031">
    <property type="protein sequence ID" value="KIT16593.1"/>
    <property type="molecule type" value="Genomic_DNA"/>
</dbReference>
<dbReference type="STRING" id="935700.jaqu_16880"/>
<keyword evidence="2" id="KW-1185">Reference proteome</keyword>
<dbReference type="Proteomes" id="UP000032232">
    <property type="component" value="Unassembled WGS sequence"/>
</dbReference>
<gene>
    <name evidence="1" type="ORF">jaqu_16880</name>
</gene>
<comment type="caution">
    <text evidence="1">The sequence shown here is derived from an EMBL/GenBank/DDBJ whole genome shotgun (WGS) entry which is preliminary data.</text>
</comment>
<evidence type="ECO:0000313" key="2">
    <source>
        <dbReference type="Proteomes" id="UP000032232"/>
    </source>
</evidence>
<proteinExistence type="predicted"/>
<reference evidence="1 2" key="1">
    <citation type="submission" date="2015-02" db="EMBL/GenBank/DDBJ databases">
        <title>Genome Sequence of Jannaschia aquimarina DSM28248, a member of the Roseobacter clade.</title>
        <authorList>
            <person name="Voget S."/>
            <person name="Daniel R."/>
        </authorList>
    </citation>
    <scope>NUCLEOTIDE SEQUENCE [LARGE SCALE GENOMIC DNA]</scope>
    <source>
        <strain evidence="1 2">GSW-M26</strain>
    </source>
</reference>
<sequence>MRLLTRIQRVAFDGRRLLPDRPLVHLYPSSMFDLWPMPSGEAALREGRPTLAVTLPSEHIEVFCDGRWYPKRLAIGRMIRGDILKRGSADGIVYTRESAAAHPLP</sequence>
<evidence type="ECO:0000313" key="1">
    <source>
        <dbReference type="EMBL" id="KIT16593.1"/>
    </source>
</evidence>
<protein>
    <submittedName>
        <fullName evidence="1">Uncharacterized protein</fullName>
    </submittedName>
</protein>
<accession>A0A0D1D9M4</accession>